<organism evidence="2 3">
    <name type="scientific">Plebeiibacterium marinum</name>
    <dbReference type="NCBI Taxonomy" id="2992111"/>
    <lineage>
        <taxon>Bacteria</taxon>
        <taxon>Pseudomonadati</taxon>
        <taxon>Bacteroidota</taxon>
        <taxon>Bacteroidia</taxon>
        <taxon>Marinilabiliales</taxon>
        <taxon>Marinilabiliaceae</taxon>
        <taxon>Plebeiibacterium</taxon>
    </lineage>
</organism>
<protein>
    <submittedName>
        <fullName evidence="2">T9SS type A sorting domain-containing protein</fullName>
    </submittedName>
</protein>
<dbReference type="AlphaFoldDB" id="A0AAE3SJL9"/>
<feature type="signal peptide" evidence="1">
    <location>
        <begin position="1"/>
        <end position="24"/>
    </location>
</feature>
<name>A0AAE3SJL9_9BACT</name>
<dbReference type="EMBL" id="JAPDPI010000016">
    <property type="protein sequence ID" value="MCW3805867.1"/>
    <property type="molecule type" value="Genomic_DNA"/>
</dbReference>
<proteinExistence type="predicted"/>
<evidence type="ECO:0000313" key="3">
    <source>
        <dbReference type="Proteomes" id="UP001207408"/>
    </source>
</evidence>
<feature type="chain" id="PRO_5042204223" evidence="1">
    <location>
        <begin position="25"/>
        <end position="209"/>
    </location>
</feature>
<keyword evidence="3" id="KW-1185">Reference proteome</keyword>
<accession>A0AAE3SJL9</accession>
<keyword evidence="1" id="KW-0732">Signal</keyword>
<sequence>MKSSRLFKGLALGVMFALTTTVFAGEGEGKAPASKVSILPYLHTDYSILSVSNFSAKNAVLLIENNEGVVFHKEWIDQPGFTQKVLDFSHLSDGEYSVILKQKGSESLSKSFIVEDHKIVTDKKKSASLNKANSFVKVTDNTLLVSHLDFSSRAFSISITDANSEELFTQTVTGGNAFSKKYDISALPTGNYTVQINSDNKNYTYAFNK</sequence>
<evidence type="ECO:0000313" key="2">
    <source>
        <dbReference type="EMBL" id="MCW3805867.1"/>
    </source>
</evidence>
<dbReference type="Proteomes" id="UP001207408">
    <property type="component" value="Unassembled WGS sequence"/>
</dbReference>
<reference evidence="2" key="1">
    <citation type="submission" date="2022-10" db="EMBL/GenBank/DDBJ databases">
        <authorList>
            <person name="Yu W.X."/>
        </authorList>
    </citation>
    <scope>NUCLEOTIDE SEQUENCE</scope>
    <source>
        <strain evidence="2">D04</strain>
    </source>
</reference>
<dbReference type="Gene3D" id="2.60.40.3080">
    <property type="match status" value="1"/>
</dbReference>
<gene>
    <name evidence="2" type="ORF">OM074_09520</name>
</gene>
<evidence type="ECO:0000256" key="1">
    <source>
        <dbReference type="SAM" id="SignalP"/>
    </source>
</evidence>
<dbReference type="RefSeq" id="WP_301199231.1">
    <property type="nucleotide sequence ID" value="NZ_JAPDPI010000016.1"/>
</dbReference>
<comment type="caution">
    <text evidence="2">The sequence shown here is derived from an EMBL/GenBank/DDBJ whole genome shotgun (WGS) entry which is preliminary data.</text>
</comment>